<dbReference type="Proteomes" id="UP000189055">
    <property type="component" value="Chromosome"/>
</dbReference>
<dbReference type="PROSITE" id="PS50931">
    <property type="entry name" value="HTH_LYSR"/>
    <property type="match status" value="1"/>
</dbReference>
<evidence type="ECO:0000256" key="4">
    <source>
        <dbReference type="ARBA" id="ARBA00023163"/>
    </source>
</evidence>
<evidence type="ECO:0000313" key="6">
    <source>
        <dbReference type="EMBL" id="AQT03800.1"/>
    </source>
</evidence>
<dbReference type="SUPFAM" id="SSF46785">
    <property type="entry name" value="Winged helix' DNA-binding domain"/>
    <property type="match status" value="1"/>
</dbReference>
<dbReference type="EMBL" id="CP014687">
    <property type="protein sequence ID" value="AQT03800.1"/>
    <property type="molecule type" value="Genomic_DNA"/>
</dbReference>
<dbReference type="RefSeq" id="WP_077929743.1">
    <property type="nucleotide sequence ID" value="NZ_CP014687.1"/>
</dbReference>
<dbReference type="InterPro" id="IPR050950">
    <property type="entry name" value="HTH-type_LysR_regulators"/>
</dbReference>
<name>A0A1U9LBV5_9PROT</name>
<sequence length="346" mass="37895">MRRPVAFLSTPRQQSYSRIFDIAACCIVWRYAVRNPGRIFTLSRFSIYFEMVAQTGSIRQAASALNVSPSAVNRQILAVEEDMQTPLFHRHSSGLSLTTAGELLLAAIISGKRDFEQFQSRLDGLSGLHGGVVEIAAIEAVSDRLIPDILSDVTKRHPRVEFRLQTLDFKAIWQAVSRNDVDFGISLAGKSLRQVRIVSTLQAAIGFVVRPDHPLAQREDARLNHATGSKLILPDSTLAVGAAIQDGLAQHSLSLNPTFTSNRIASIKALIRSGLGVGMLTRMDVMNEVKAGELCFVPIKESGIRPLGFSLFYNTQRRLSAAAQTTLDLITESFNSMSEQSGTTLP</sequence>
<dbReference type="KEGG" id="aper:A0U91_00695"/>
<evidence type="ECO:0000256" key="3">
    <source>
        <dbReference type="ARBA" id="ARBA00023125"/>
    </source>
</evidence>
<reference evidence="6 7" key="1">
    <citation type="submission" date="2016-03" db="EMBL/GenBank/DDBJ databases">
        <title>Acetic acid bacteria sequencing.</title>
        <authorList>
            <person name="Brandt J."/>
            <person name="Jakob F."/>
            <person name="Vogel R.F."/>
        </authorList>
    </citation>
    <scope>NUCLEOTIDE SEQUENCE [LARGE SCALE GENOMIC DNA]</scope>
    <source>
        <strain evidence="6 7">TMW2.1084</strain>
    </source>
</reference>
<keyword evidence="3" id="KW-0238">DNA-binding</keyword>
<dbReference type="Gene3D" id="1.10.10.10">
    <property type="entry name" value="Winged helix-like DNA-binding domain superfamily/Winged helix DNA-binding domain"/>
    <property type="match status" value="1"/>
</dbReference>
<dbReference type="GO" id="GO:0003700">
    <property type="term" value="F:DNA-binding transcription factor activity"/>
    <property type="evidence" value="ECO:0007669"/>
    <property type="project" value="InterPro"/>
</dbReference>
<accession>A0A1U9LBV5</accession>
<dbReference type="Gene3D" id="3.40.190.290">
    <property type="match status" value="1"/>
</dbReference>
<dbReference type="InterPro" id="IPR000847">
    <property type="entry name" value="LysR_HTH_N"/>
</dbReference>
<dbReference type="InterPro" id="IPR036388">
    <property type="entry name" value="WH-like_DNA-bd_sf"/>
</dbReference>
<evidence type="ECO:0000313" key="7">
    <source>
        <dbReference type="Proteomes" id="UP000189055"/>
    </source>
</evidence>
<gene>
    <name evidence="6" type="ORF">A0U91_00695</name>
</gene>
<protein>
    <recommendedName>
        <fullName evidence="5">HTH lysR-type domain-containing protein</fullName>
    </recommendedName>
</protein>
<dbReference type="GO" id="GO:0003677">
    <property type="term" value="F:DNA binding"/>
    <property type="evidence" value="ECO:0007669"/>
    <property type="project" value="UniProtKB-KW"/>
</dbReference>
<comment type="similarity">
    <text evidence="1">Belongs to the LysR transcriptional regulatory family.</text>
</comment>
<dbReference type="CDD" id="cd05466">
    <property type="entry name" value="PBP2_LTTR_substrate"/>
    <property type="match status" value="1"/>
</dbReference>
<organism evidence="6 7">
    <name type="scientific">Acetobacter persici</name>
    <dbReference type="NCBI Taxonomy" id="1076596"/>
    <lineage>
        <taxon>Bacteria</taxon>
        <taxon>Pseudomonadati</taxon>
        <taxon>Pseudomonadota</taxon>
        <taxon>Alphaproteobacteria</taxon>
        <taxon>Acetobacterales</taxon>
        <taxon>Acetobacteraceae</taxon>
        <taxon>Acetobacter</taxon>
    </lineage>
</organism>
<evidence type="ECO:0000256" key="2">
    <source>
        <dbReference type="ARBA" id="ARBA00023015"/>
    </source>
</evidence>
<keyword evidence="2" id="KW-0805">Transcription regulation</keyword>
<evidence type="ECO:0000256" key="1">
    <source>
        <dbReference type="ARBA" id="ARBA00009437"/>
    </source>
</evidence>
<dbReference type="Pfam" id="PF00126">
    <property type="entry name" value="HTH_1"/>
    <property type="match status" value="1"/>
</dbReference>
<dbReference type="PANTHER" id="PTHR30419">
    <property type="entry name" value="HTH-TYPE TRANSCRIPTIONAL REGULATOR YBHD"/>
    <property type="match status" value="1"/>
</dbReference>
<dbReference type="InterPro" id="IPR036390">
    <property type="entry name" value="WH_DNA-bd_sf"/>
</dbReference>
<keyword evidence="4" id="KW-0804">Transcription</keyword>
<proteinExistence type="inferred from homology"/>
<dbReference type="GO" id="GO:0005829">
    <property type="term" value="C:cytosol"/>
    <property type="evidence" value="ECO:0007669"/>
    <property type="project" value="TreeGrafter"/>
</dbReference>
<dbReference type="STRING" id="1076596.A0U91_00695"/>
<evidence type="ECO:0000259" key="5">
    <source>
        <dbReference type="PROSITE" id="PS50931"/>
    </source>
</evidence>
<feature type="domain" description="HTH lysR-type" evidence="5">
    <location>
        <begin position="48"/>
        <end position="98"/>
    </location>
</feature>
<dbReference type="AlphaFoldDB" id="A0A1U9LBV5"/>
<dbReference type="InterPro" id="IPR005119">
    <property type="entry name" value="LysR_subst-bd"/>
</dbReference>
<dbReference type="Pfam" id="PF03466">
    <property type="entry name" value="LysR_substrate"/>
    <property type="match status" value="1"/>
</dbReference>
<dbReference type="SUPFAM" id="SSF53850">
    <property type="entry name" value="Periplasmic binding protein-like II"/>
    <property type="match status" value="1"/>
</dbReference>